<evidence type="ECO:0000313" key="4">
    <source>
        <dbReference type="Proteomes" id="UP000516786"/>
    </source>
</evidence>
<proteinExistence type="predicted"/>
<geneLocation type="plasmid" evidence="2 4">
    <name>pZXPA-20-602k</name>
</geneLocation>
<evidence type="ECO:0000313" key="2">
    <source>
        <dbReference type="EMBL" id="QOD01365.1"/>
    </source>
</evidence>
<dbReference type="EMBL" id="CP061724">
    <property type="protein sequence ID" value="QOD01365.1"/>
    <property type="molecule type" value="Genomic_DNA"/>
</dbReference>
<name>A0A1X1A088_PSEPU</name>
<reference evidence="2 4" key="2">
    <citation type="submission" date="2020-09" db="EMBL/GenBank/DDBJ databases">
        <title>Co-existence of a novel multidrug-resistance efflux pump with carbapenem resistance gene blaVIM-2 in one megaplasmid in Pseudomonas putida.</title>
        <authorList>
            <person name="Peng K."/>
            <person name="Li R."/>
        </authorList>
    </citation>
    <scope>NUCLEOTIDE SEQUENCE [LARGE SCALE GENOMIC DNA]</scope>
    <source>
        <strain evidence="2 4">ZXPA-20</strain>
        <plasmid evidence="2 4">pZXPA-20-602k</plasmid>
    </source>
</reference>
<reference evidence="1 3" key="1">
    <citation type="submission" date="2017-04" db="EMBL/GenBank/DDBJ databases">
        <title>Presence of VIM-2 positive Pseudomonas species in chickens and their surrounding environment.</title>
        <authorList>
            <person name="Zhang R."/>
        </authorList>
    </citation>
    <scope>NUCLEOTIDE SEQUENCE [LARGE SCALE GENOMIC DNA]</scope>
    <source>
        <strain evidence="1 3">DZ-C18</strain>
    </source>
</reference>
<protein>
    <submittedName>
        <fullName evidence="1">Uncharacterized protein</fullName>
    </submittedName>
</protein>
<keyword evidence="2" id="KW-0614">Plasmid</keyword>
<dbReference type="OrthoDB" id="9962281at2"/>
<dbReference type="RefSeq" id="WP_084851395.1">
    <property type="nucleotide sequence ID" value="NZ_CP061724.1"/>
</dbReference>
<accession>A0A1X1A088</accession>
<gene>
    <name evidence="1" type="ORF">B7H17_24425</name>
    <name evidence="2" type="ORF">ID616_32775</name>
</gene>
<dbReference type="Proteomes" id="UP000516786">
    <property type="component" value="Plasmid pZXPA-20-602k"/>
</dbReference>
<dbReference type="Proteomes" id="UP000193675">
    <property type="component" value="Unassembled WGS sequence"/>
</dbReference>
<organism evidence="1 3">
    <name type="scientific">Pseudomonas putida</name>
    <name type="common">Arthrobacter siderocapsulatus</name>
    <dbReference type="NCBI Taxonomy" id="303"/>
    <lineage>
        <taxon>Bacteria</taxon>
        <taxon>Pseudomonadati</taxon>
        <taxon>Pseudomonadota</taxon>
        <taxon>Gammaproteobacteria</taxon>
        <taxon>Pseudomonadales</taxon>
        <taxon>Pseudomonadaceae</taxon>
        <taxon>Pseudomonas</taxon>
    </lineage>
</organism>
<dbReference type="AlphaFoldDB" id="A0A1X1A088"/>
<dbReference type="EMBL" id="NBWC01000049">
    <property type="protein sequence ID" value="ORL58681.1"/>
    <property type="molecule type" value="Genomic_DNA"/>
</dbReference>
<evidence type="ECO:0000313" key="3">
    <source>
        <dbReference type="Proteomes" id="UP000193675"/>
    </source>
</evidence>
<evidence type="ECO:0000313" key="1">
    <source>
        <dbReference type="EMBL" id="ORL58681.1"/>
    </source>
</evidence>
<sequence length="165" mass="18071">MFEALRAARAAKITLSNMTGPATRAEHRAWSCTILFYGAIVGSASGSARKNEFTLVLNKGLQDQIIQNLKIKGFELDLSKIPKSAIKPDTPTNYMCLAIAQIADEMDLVKELKAQATAATLVVFTSDAGKVEVFPLAYSQKVKDDLVKRYGAENFEILNESIKDL</sequence>